<evidence type="ECO:0000259" key="1">
    <source>
        <dbReference type="Pfam" id="PF00535"/>
    </source>
</evidence>
<dbReference type="AlphaFoldDB" id="A0A1W1ZQG1"/>
<evidence type="ECO:0000313" key="3">
    <source>
        <dbReference type="Proteomes" id="UP000192634"/>
    </source>
</evidence>
<dbReference type="GO" id="GO:0016740">
    <property type="term" value="F:transferase activity"/>
    <property type="evidence" value="ECO:0007669"/>
    <property type="project" value="UniProtKB-KW"/>
</dbReference>
<keyword evidence="2" id="KW-0808">Transferase</keyword>
<gene>
    <name evidence="2" type="ORF">SAMN06296429_104150</name>
</gene>
<dbReference type="PANTHER" id="PTHR22916:SF56">
    <property type="entry name" value="GLYCOSYL TRANSFERASE"/>
    <property type="match status" value="1"/>
</dbReference>
<organism evidence="2 3">
    <name type="scientific">Janibacter indicus</name>
    <dbReference type="NCBI Taxonomy" id="857417"/>
    <lineage>
        <taxon>Bacteria</taxon>
        <taxon>Bacillati</taxon>
        <taxon>Actinomycetota</taxon>
        <taxon>Actinomycetes</taxon>
        <taxon>Micrococcales</taxon>
        <taxon>Intrasporangiaceae</taxon>
        <taxon>Janibacter</taxon>
    </lineage>
</organism>
<dbReference type="InterPro" id="IPR001173">
    <property type="entry name" value="Glyco_trans_2-like"/>
</dbReference>
<accession>A0A1W1ZQG1</accession>
<sequence>MIDATDRAPLVTVGIPVYQGERYLPETLASVMAQDHPAVEILISDNGSGDGTEEICRSAAAGDDRVRYLRYADNRGGTWNYNNLIREARGSLLTITAADDVKLPTFVSSCVAALEAAGSGCVLAMTRTRIIDEHGDVVEDLGDASLTIDEPTPHQRMAHFMRAQAPHLVYGLVRTETFRATRGFRPVVGDDYVMLTELATRGFFTLVPEQSFLQRKHPLAHSADRAGDVTFYRPQGHGRFAFPHTRLDVDLLRACLVAPLPVAGKTRCLAASIRNWIVPQWRGAAGDVRDALGISWKPRRPVR</sequence>
<dbReference type="SUPFAM" id="SSF53448">
    <property type="entry name" value="Nucleotide-diphospho-sugar transferases"/>
    <property type="match status" value="1"/>
</dbReference>
<dbReference type="OrthoDB" id="3171021at2"/>
<dbReference type="Pfam" id="PF00535">
    <property type="entry name" value="Glycos_transf_2"/>
    <property type="match status" value="1"/>
</dbReference>
<dbReference type="Gene3D" id="3.90.550.10">
    <property type="entry name" value="Spore Coat Polysaccharide Biosynthesis Protein SpsA, Chain A"/>
    <property type="match status" value="1"/>
</dbReference>
<name>A0A1W1ZQG1_9MICO</name>
<dbReference type="InterPro" id="IPR029044">
    <property type="entry name" value="Nucleotide-diphossugar_trans"/>
</dbReference>
<reference evidence="2 3" key="1">
    <citation type="submission" date="2017-04" db="EMBL/GenBank/DDBJ databases">
        <authorList>
            <person name="Afonso C.L."/>
            <person name="Miller P.J."/>
            <person name="Scott M.A."/>
            <person name="Spackman E."/>
            <person name="Goraichik I."/>
            <person name="Dimitrov K.M."/>
            <person name="Suarez D.L."/>
            <person name="Swayne D.E."/>
        </authorList>
    </citation>
    <scope>NUCLEOTIDE SEQUENCE [LARGE SCALE GENOMIC DNA]</scope>
    <source>
        <strain evidence="2 3">CGMCC 1.12511</strain>
    </source>
</reference>
<protein>
    <submittedName>
        <fullName evidence="2">Glycosyl transferase family 2</fullName>
    </submittedName>
</protein>
<proteinExistence type="predicted"/>
<dbReference type="RefSeq" id="WP_084450277.1">
    <property type="nucleotide sequence ID" value="NZ_FWXN01000004.1"/>
</dbReference>
<dbReference type="PANTHER" id="PTHR22916">
    <property type="entry name" value="GLYCOSYLTRANSFERASE"/>
    <property type="match status" value="1"/>
</dbReference>
<feature type="domain" description="Glycosyltransferase 2-like" evidence="1">
    <location>
        <begin position="12"/>
        <end position="134"/>
    </location>
</feature>
<dbReference type="EMBL" id="FWXN01000004">
    <property type="protein sequence ID" value="SMC50503.1"/>
    <property type="molecule type" value="Genomic_DNA"/>
</dbReference>
<dbReference type="Proteomes" id="UP000192634">
    <property type="component" value="Unassembled WGS sequence"/>
</dbReference>
<evidence type="ECO:0000313" key="2">
    <source>
        <dbReference type="EMBL" id="SMC50503.1"/>
    </source>
</evidence>
<dbReference type="CDD" id="cd00761">
    <property type="entry name" value="Glyco_tranf_GTA_type"/>
    <property type="match status" value="1"/>
</dbReference>